<dbReference type="Pfam" id="PF13439">
    <property type="entry name" value="Glyco_transf_4"/>
    <property type="match status" value="1"/>
</dbReference>
<evidence type="ECO:0000313" key="6">
    <source>
        <dbReference type="Proteomes" id="UP001055337"/>
    </source>
</evidence>
<evidence type="ECO:0000259" key="4">
    <source>
        <dbReference type="Pfam" id="PF13439"/>
    </source>
</evidence>
<feature type="domain" description="Glycosyltransferase subfamily 4-like N-terminal" evidence="4">
    <location>
        <begin position="74"/>
        <end position="181"/>
    </location>
</feature>
<reference evidence="5" key="1">
    <citation type="submission" date="2022-08" db="EMBL/GenBank/DDBJ databases">
        <title>Whole genome sequencing of non-tuberculosis mycobacteria type-strains.</title>
        <authorList>
            <person name="Igarashi Y."/>
            <person name="Osugi A."/>
            <person name="Mitarai S."/>
        </authorList>
    </citation>
    <scope>NUCLEOTIDE SEQUENCE</scope>
    <source>
        <strain evidence="5">JCM 16369</strain>
    </source>
</reference>
<organism evidence="5 6">
    <name type="scientific">Mycolicibacterium crocinum</name>
    <dbReference type="NCBI Taxonomy" id="388459"/>
    <lineage>
        <taxon>Bacteria</taxon>
        <taxon>Bacillati</taxon>
        <taxon>Actinomycetota</taxon>
        <taxon>Actinomycetes</taxon>
        <taxon>Mycobacteriales</taxon>
        <taxon>Mycobacteriaceae</taxon>
        <taxon>Mycolicibacterium</taxon>
    </lineage>
</organism>
<accession>A0ABY3TQI1</accession>
<keyword evidence="1" id="KW-0328">Glycosyltransferase</keyword>
<dbReference type="InterPro" id="IPR001296">
    <property type="entry name" value="Glyco_trans_1"/>
</dbReference>
<gene>
    <name evidence="5" type="ORF">MI149_03505</name>
</gene>
<sequence>MGEDTVVDLLFDVRHINQSGIGTYIKTELPHIQDTVAKYGLSLAVLANQASQPAVRESTRVVLADPADAGMYTGAEQKAWANALSATRPRALWVPHYPYPLALLAPANRGVRSFITIHDTLHIMARHINDQPLHKRLYARAMLALDARRATTIFTPSHATAKTLLDAQPSARVKVSPLGLDEIWFSPVDPALSPVAAPYIVYVGNAKWHKNLIVLLEAFDQVKSAIPHRLVIAGGGESVKTVDGRVEALAARSPDRVVISGRLEFTALRSLVAGADLLVMPSLHEGVGLPPLEAMASHTAVLSSHIPALLETCGDGAEYFDPHDPGELAGLIEKFCSDDDARTELAARGFAHVTARQARISLTATSEAICAELSASRGGLR</sequence>
<evidence type="ECO:0000313" key="5">
    <source>
        <dbReference type="EMBL" id="ULN42209.1"/>
    </source>
</evidence>
<evidence type="ECO:0000256" key="2">
    <source>
        <dbReference type="ARBA" id="ARBA00022679"/>
    </source>
</evidence>
<dbReference type="PANTHER" id="PTHR46401:SF2">
    <property type="entry name" value="GLYCOSYLTRANSFERASE WBBK-RELATED"/>
    <property type="match status" value="1"/>
</dbReference>
<protein>
    <submittedName>
        <fullName evidence="5">Glycosyltransferase family 4 protein</fullName>
    </submittedName>
</protein>
<evidence type="ECO:0000256" key="1">
    <source>
        <dbReference type="ARBA" id="ARBA00022676"/>
    </source>
</evidence>
<keyword evidence="6" id="KW-1185">Reference proteome</keyword>
<dbReference type="SUPFAM" id="SSF53756">
    <property type="entry name" value="UDP-Glycosyltransferase/glycogen phosphorylase"/>
    <property type="match status" value="1"/>
</dbReference>
<keyword evidence="2" id="KW-0808">Transferase</keyword>
<dbReference type="PANTHER" id="PTHR46401">
    <property type="entry name" value="GLYCOSYLTRANSFERASE WBBK-RELATED"/>
    <property type="match status" value="1"/>
</dbReference>
<dbReference type="Gene3D" id="3.40.50.2000">
    <property type="entry name" value="Glycogen Phosphorylase B"/>
    <property type="match status" value="2"/>
</dbReference>
<feature type="domain" description="Glycosyl transferase family 1" evidence="3">
    <location>
        <begin position="197"/>
        <end position="349"/>
    </location>
</feature>
<dbReference type="Proteomes" id="UP001055337">
    <property type="component" value="Chromosome"/>
</dbReference>
<dbReference type="CDD" id="cd03809">
    <property type="entry name" value="GT4_MtfB-like"/>
    <property type="match status" value="1"/>
</dbReference>
<dbReference type="EMBL" id="CP092362">
    <property type="protein sequence ID" value="ULN42209.1"/>
    <property type="molecule type" value="Genomic_DNA"/>
</dbReference>
<evidence type="ECO:0000259" key="3">
    <source>
        <dbReference type="Pfam" id="PF00534"/>
    </source>
</evidence>
<name>A0ABY3TQI1_9MYCO</name>
<proteinExistence type="predicted"/>
<dbReference type="RefSeq" id="WP_240178665.1">
    <property type="nucleotide sequence ID" value="NZ_CP092362.2"/>
</dbReference>
<dbReference type="InterPro" id="IPR028098">
    <property type="entry name" value="Glyco_trans_4-like_N"/>
</dbReference>
<dbReference type="Pfam" id="PF00534">
    <property type="entry name" value="Glycos_transf_1"/>
    <property type="match status" value="1"/>
</dbReference>